<keyword evidence="2" id="KW-1185">Reference proteome</keyword>
<comment type="caution">
    <text evidence="1">The sequence shown here is derived from an EMBL/GenBank/DDBJ whole genome shotgun (WGS) entry which is preliminary data.</text>
</comment>
<dbReference type="Proteomes" id="UP000054843">
    <property type="component" value="Unassembled WGS sequence"/>
</dbReference>
<proteinExistence type="predicted"/>
<sequence length="156" mass="17760">MKSNFVLSADNFAFLSYHKSILILFDGDDLLNQPCNGSVVLSKDVNVKLSSGKYAVKLLVPNKKVKLNAKRRTDYVEQFNIFEGNFGMSLVHQIQPKHSECRKLVKKFHKFDKTLKSLLAYGKKSQILYTISDVDLNLFDSKSSPLPSHKHIREGK</sequence>
<reference evidence="1 2" key="1">
    <citation type="submission" date="2015-01" db="EMBL/GenBank/DDBJ databases">
        <title>Evolution of Trichinella species and genotypes.</title>
        <authorList>
            <person name="Korhonen P.K."/>
            <person name="Edoardo P."/>
            <person name="Giuseppe L.R."/>
            <person name="Gasser R.B."/>
        </authorList>
    </citation>
    <scope>NUCLEOTIDE SEQUENCE [LARGE SCALE GENOMIC DNA]</scope>
    <source>
        <strain evidence="1">ISS1980</strain>
    </source>
</reference>
<evidence type="ECO:0000313" key="1">
    <source>
        <dbReference type="EMBL" id="KRZ73428.1"/>
    </source>
</evidence>
<name>A0A0V1MNM3_9BILA</name>
<gene>
    <name evidence="1" type="ORF">T10_11058</name>
</gene>
<dbReference type="OrthoDB" id="10453601at2759"/>
<organism evidence="1 2">
    <name type="scientific">Trichinella papuae</name>
    <dbReference type="NCBI Taxonomy" id="268474"/>
    <lineage>
        <taxon>Eukaryota</taxon>
        <taxon>Metazoa</taxon>
        <taxon>Ecdysozoa</taxon>
        <taxon>Nematoda</taxon>
        <taxon>Enoplea</taxon>
        <taxon>Dorylaimia</taxon>
        <taxon>Trichinellida</taxon>
        <taxon>Trichinellidae</taxon>
        <taxon>Trichinella</taxon>
    </lineage>
</organism>
<evidence type="ECO:0000313" key="2">
    <source>
        <dbReference type="Proteomes" id="UP000054843"/>
    </source>
</evidence>
<protein>
    <submittedName>
        <fullName evidence="1">Uncharacterized protein</fullName>
    </submittedName>
</protein>
<accession>A0A0V1MNM3</accession>
<dbReference type="EMBL" id="JYDO01000064">
    <property type="protein sequence ID" value="KRZ73428.1"/>
    <property type="molecule type" value="Genomic_DNA"/>
</dbReference>
<dbReference type="AlphaFoldDB" id="A0A0V1MNM3"/>